<sequence length="381" mass="42307">MFLPFHQRIDYVPLLRLAADARLRQQQNGTTLWWTGKCGGGADLVIDPTLWENNSTNWGRILLMDRSDNEGLFNEQISSLFGNNSVWAARLSLLITAALIIVILIALLLYGVVVIKRHRQYRCKAQNCKATKNGGGFAQRIDQQLTKHAEEKRPLRSNEEESDDYGKTSQIQQNYMAKSHGITKNGAIRTNGGEKVGNGLQQQQQREKISVLHEHVNEQHNNEGNGGKAEHGQNVGMGDERLDGSHEHNGGRDGTLPAPKNDDCTFVATPLLQQRRRMPTTPSATTSNNNIYCSNLSAPPLAPMNNTSFPPTNDQQNGTYERQKPPTIRVQMANGANASSPDAADHSGDAKPLAWRQKQSQRQNDQPNRWPSAPIAPKDEL</sequence>
<feature type="compositionally biased region" description="Basic and acidic residues" evidence="1">
    <location>
        <begin position="238"/>
        <end position="251"/>
    </location>
</feature>
<dbReference type="Proteomes" id="UP001620645">
    <property type="component" value="Unassembled WGS sequence"/>
</dbReference>
<feature type="compositionally biased region" description="Polar residues" evidence="1">
    <location>
        <begin position="357"/>
        <end position="369"/>
    </location>
</feature>
<evidence type="ECO:0000313" key="4">
    <source>
        <dbReference type="Proteomes" id="UP001620645"/>
    </source>
</evidence>
<feature type="region of interest" description="Disordered" evidence="1">
    <location>
        <begin position="219"/>
        <end position="263"/>
    </location>
</feature>
<feature type="compositionally biased region" description="Polar residues" evidence="1">
    <location>
        <begin position="304"/>
        <end position="320"/>
    </location>
</feature>
<protein>
    <submittedName>
        <fullName evidence="3">Uncharacterized protein</fullName>
    </submittedName>
</protein>
<keyword evidence="2" id="KW-1133">Transmembrane helix</keyword>
<feature type="compositionally biased region" description="Basic and acidic residues" evidence="1">
    <location>
        <begin position="146"/>
        <end position="159"/>
    </location>
</feature>
<keyword evidence="4" id="KW-1185">Reference proteome</keyword>
<feature type="region of interest" description="Disordered" evidence="1">
    <location>
        <begin position="275"/>
        <end position="381"/>
    </location>
</feature>
<evidence type="ECO:0000313" key="3">
    <source>
        <dbReference type="EMBL" id="KAL3085335.1"/>
    </source>
</evidence>
<keyword evidence="2" id="KW-0812">Transmembrane</keyword>
<evidence type="ECO:0000256" key="1">
    <source>
        <dbReference type="SAM" id="MobiDB-lite"/>
    </source>
</evidence>
<dbReference type="AlphaFoldDB" id="A0ABD2J587"/>
<reference evidence="3 4" key="1">
    <citation type="submission" date="2024-10" db="EMBL/GenBank/DDBJ databases">
        <authorList>
            <person name="Kim D."/>
        </authorList>
    </citation>
    <scope>NUCLEOTIDE SEQUENCE [LARGE SCALE GENOMIC DNA]</scope>
    <source>
        <strain evidence="3">Taebaek</strain>
    </source>
</reference>
<feature type="compositionally biased region" description="Low complexity" evidence="1">
    <location>
        <begin position="279"/>
        <end position="290"/>
    </location>
</feature>
<keyword evidence="2" id="KW-0472">Membrane</keyword>
<organism evidence="3 4">
    <name type="scientific">Heterodera schachtii</name>
    <name type="common">Sugarbeet cyst nematode worm</name>
    <name type="synonym">Tylenchus schachtii</name>
    <dbReference type="NCBI Taxonomy" id="97005"/>
    <lineage>
        <taxon>Eukaryota</taxon>
        <taxon>Metazoa</taxon>
        <taxon>Ecdysozoa</taxon>
        <taxon>Nematoda</taxon>
        <taxon>Chromadorea</taxon>
        <taxon>Rhabditida</taxon>
        <taxon>Tylenchina</taxon>
        <taxon>Tylenchomorpha</taxon>
        <taxon>Tylenchoidea</taxon>
        <taxon>Heteroderidae</taxon>
        <taxon>Heteroderinae</taxon>
        <taxon>Heterodera</taxon>
    </lineage>
</organism>
<feature type="region of interest" description="Disordered" evidence="1">
    <location>
        <begin position="146"/>
        <end position="206"/>
    </location>
</feature>
<name>A0ABD2J587_HETSC</name>
<gene>
    <name evidence="3" type="ORF">niasHS_010404</name>
</gene>
<evidence type="ECO:0000256" key="2">
    <source>
        <dbReference type="SAM" id="Phobius"/>
    </source>
</evidence>
<feature type="compositionally biased region" description="Polar residues" evidence="1">
    <location>
        <begin position="167"/>
        <end position="176"/>
    </location>
</feature>
<dbReference type="EMBL" id="JBICCN010000232">
    <property type="protein sequence ID" value="KAL3085335.1"/>
    <property type="molecule type" value="Genomic_DNA"/>
</dbReference>
<feature type="transmembrane region" description="Helical" evidence="2">
    <location>
        <begin position="91"/>
        <end position="115"/>
    </location>
</feature>
<accession>A0ABD2J587</accession>
<comment type="caution">
    <text evidence="3">The sequence shown here is derived from an EMBL/GenBank/DDBJ whole genome shotgun (WGS) entry which is preliminary data.</text>
</comment>
<proteinExistence type="predicted"/>